<evidence type="ECO:0000256" key="2">
    <source>
        <dbReference type="ARBA" id="ARBA00022692"/>
    </source>
</evidence>
<evidence type="ECO:0000256" key="3">
    <source>
        <dbReference type="ARBA" id="ARBA00022989"/>
    </source>
</evidence>
<feature type="transmembrane region" description="Helical" evidence="6">
    <location>
        <begin position="392"/>
        <end position="414"/>
    </location>
</feature>
<dbReference type="PROSITE" id="PS50850">
    <property type="entry name" value="MFS"/>
    <property type="match status" value="1"/>
</dbReference>
<accession>A0A250XJE1</accession>
<evidence type="ECO:0000259" key="7">
    <source>
        <dbReference type="PROSITE" id="PS50850"/>
    </source>
</evidence>
<feature type="transmembrane region" description="Helical" evidence="6">
    <location>
        <begin position="452"/>
        <end position="474"/>
    </location>
</feature>
<dbReference type="Gene3D" id="1.20.1720.10">
    <property type="entry name" value="Multidrug resistance protein D"/>
    <property type="match status" value="1"/>
</dbReference>
<feature type="region of interest" description="Disordered" evidence="5">
    <location>
        <begin position="1"/>
        <end position="24"/>
    </location>
</feature>
<feature type="domain" description="Major facilitator superfamily (MFS) profile" evidence="7">
    <location>
        <begin position="60"/>
        <end position="478"/>
    </location>
</feature>
<dbReference type="STRING" id="1157962.A0A250XJE1"/>
<gene>
    <name evidence="8" type="ORF">CEUSTIGMA_g10614.t1</name>
</gene>
<evidence type="ECO:0000256" key="4">
    <source>
        <dbReference type="ARBA" id="ARBA00023136"/>
    </source>
</evidence>
<dbReference type="GO" id="GO:0005886">
    <property type="term" value="C:plasma membrane"/>
    <property type="evidence" value="ECO:0007669"/>
    <property type="project" value="TreeGrafter"/>
</dbReference>
<dbReference type="InterPro" id="IPR011701">
    <property type="entry name" value="MFS"/>
</dbReference>
<sequence>MTQETALAESPPSISQHSSDLSTSERFEDAKCQITYSETAPRSHEKSFYDIYTERQRYTILLIVAVAAIMVPFCDTIYLPALQAIESDLDASSSLVALSVAIYMFMVGASALVWGPASDRFGRKIIYLSATVFFIITSIVCIFSPNINVLIPFRALQGISVGAFLSVGGGALADVFPPSRRGGASGLFIISVLVGPIIGPLLGGALAQQYGWRSCFICLTMFAGVVILPMIYFTLPETHQHIKYQEVKKENPAEAEDFKEAAIIEARVPVFNAPWVPLGYLTELAVAPHAAVAMIVFGSYFAGLTELPVALAVEPYNLSISIIGLCYLPQGVGAFIAAPFFGRLSDRSATARPGLPESRLIHNTLAALLVMPPALLLYGWSLDYKTSLAASMIGEFLFGFGTGAYLPGILGYMSAVKQSAAGAGSAMVQAAMFITAGVLILVSSIVVDVIGFGPFFSILAGIQAVIGLFAYSIIWYKCKKYTPPATTQPSGDHKITLVTPAGKSEVVLVIPSSMSAEQK</sequence>
<feature type="transmembrane region" description="Helical" evidence="6">
    <location>
        <begin position="185"/>
        <end position="205"/>
    </location>
</feature>
<dbReference type="InterPro" id="IPR020846">
    <property type="entry name" value="MFS_dom"/>
</dbReference>
<feature type="transmembrane region" description="Helical" evidence="6">
    <location>
        <begin position="360"/>
        <end position="380"/>
    </location>
</feature>
<comment type="subcellular location">
    <subcellularLocation>
        <location evidence="1">Membrane</location>
        <topology evidence="1">Multi-pass membrane protein</topology>
    </subcellularLocation>
</comment>
<feature type="transmembrane region" description="Helical" evidence="6">
    <location>
        <begin position="316"/>
        <end position="340"/>
    </location>
</feature>
<protein>
    <recommendedName>
        <fullName evidence="7">Major facilitator superfamily (MFS) profile domain-containing protein</fullName>
    </recommendedName>
</protein>
<feature type="transmembrane region" description="Helical" evidence="6">
    <location>
        <begin position="426"/>
        <end position="446"/>
    </location>
</feature>
<comment type="caution">
    <text evidence="8">The sequence shown here is derived from an EMBL/GenBank/DDBJ whole genome shotgun (WGS) entry which is preliminary data.</text>
</comment>
<dbReference type="AlphaFoldDB" id="A0A250XJE1"/>
<name>A0A250XJE1_9CHLO</name>
<keyword evidence="3 6" id="KW-1133">Transmembrane helix</keyword>
<dbReference type="InterPro" id="IPR036259">
    <property type="entry name" value="MFS_trans_sf"/>
</dbReference>
<dbReference type="OrthoDB" id="2441642at2759"/>
<feature type="transmembrane region" description="Helical" evidence="6">
    <location>
        <begin position="211"/>
        <end position="235"/>
    </location>
</feature>
<evidence type="ECO:0000256" key="1">
    <source>
        <dbReference type="ARBA" id="ARBA00004141"/>
    </source>
</evidence>
<keyword evidence="2 6" id="KW-0812">Transmembrane</keyword>
<dbReference type="EMBL" id="BEGY01000093">
    <property type="protein sequence ID" value="GAX83188.1"/>
    <property type="molecule type" value="Genomic_DNA"/>
</dbReference>
<feature type="transmembrane region" description="Helical" evidence="6">
    <location>
        <begin position="91"/>
        <end position="113"/>
    </location>
</feature>
<proteinExistence type="predicted"/>
<feature type="compositionally biased region" description="Polar residues" evidence="5">
    <location>
        <begin position="12"/>
        <end position="22"/>
    </location>
</feature>
<evidence type="ECO:0000256" key="6">
    <source>
        <dbReference type="SAM" id="Phobius"/>
    </source>
</evidence>
<keyword evidence="9" id="KW-1185">Reference proteome</keyword>
<feature type="transmembrane region" description="Helical" evidence="6">
    <location>
        <begin position="284"/>
        <end position="304"/>
    </location>
</feature>
<evidence type="ECO:0000313" key="8">
    <source>
        <dbReference type="EMBL" id="GAX83188.1"/>
    </source>
</evidence>
<reference evidence="8 9" key="1">
    <citation type="submission" date="2017-08" db="EMBL/GenBank/DDBJ databases">
        <title>Acidophilic green algal genome provides insights into adaptation to an acidic environment.</title>
        <authorList>
            <person name="Hirooka S."/>
            <person name="Hirose Y."/>
            <person name="Kanesaki Y."/>
            <person name="Higuchi S."/>
            <person name="Fujiwara T."/>
            <person name="Onuma R."/>
            <person name="Era A."/>
            <person name="Ohbayashi R."/>
            <person name="Uzuka A."/>
            <person name="Nozaki H."/>
            <person name="Yoshikawa H."/>
            <person name="Miyagishima S.Y."/>
        </authorList>
    </citation>
    <scope>NUCLEOTIDE SEQUENCE [LARGE SCALE GENOMIC DNA]</scope>
    <source>
        <strain evidence="8 9">NIES-2499</strain>
    </source>
</reference>
<feature type="transmembrane region" description="Helical" evidence="6">
    <location>
        <begin position="58"/>
        <end position="79"/>
    </location>
</feature>
<dbReference type="PANTHER" id="PTHR23502:SF5">
    <property type="entry name" value="QUINIDINE RESISTANCE PROTEIN 3"/>
    <property type="match status" value="1"/>
</dbReference>
<evidence type="ECO:0000313" key="9">
    <source>
        <dbReference type="Proteomes" id="UP000232323"/>
    </source>
</evidence>
<keyword evidence="4 6" id="KW-0472">Membrane</keyword>
<dbReference type="Pfam" id="PF07690">
    <property type="entry name" value="MFS_1"/>
    <property type="match status" value="1"/>
</dbReference>
<evidence type="ECO:0000256" key="5">
    <source>
        <dbReference type="SAM" id="MobiDB-lite"/>
    </source>
</evidence>
<feature type="transmembrane region" description="Helical" evidence="6">
    <location>
        <begin position="125"/>
        <end position="145"/>
    </location>
</feature>
<organism evidence="8 9">
    <name type="scientific">Chlamydomonas eustigma</name>
    <dbReference type="NCBI Taxonomy" id="1157962"/>
    <lineage>
        <taxon>Eukaryota</taxon>
        <taxon>Viridiplantae</taxon>
        <taxon>Chlorophyta</taxon>
        <taxon>core chlorophytes</taxon>
        <taxon>Chlorophyceae</taxon>
        <taxon>CS clade</taxon>
        <taxon>Chlamydomonadales</taxon>
        <taxon>Chlamydomonadaceae</taxon>
        <taxon>Chlamydomonas</taxon>
    </lineage>
</organism>
<dbReference type="GO" id="GO:0022857">
    <property type="term" value="F:transmembrane transporter activity"/>
    <property type="evidence" value="ECO:0007669"/>
    <property type="project" value="InterPro"/>
</dbReference>
<dbReference type="SUPFAM" id="SSF103473">
    <property type="entry name" value="MFS general substrate transporter"/>
    <property type="match status" value="1"/>
</dbReference>
<dbReference type="Proteomes" id="UP000232323">
    <property type="component" value="Unassembled WGS sequence"/>
</dbReference>
<dbReference type="PANTHER" id="PTHR23502">
    <property type="entry name" value="MAJOR FACILITATOR SUPERFAMILY"/>
    <property type="match status" value="1"/>
</dbReference>